<accession>A0AAV7N2F8</accession>
<sequence length="154" mass="16445">MDRRAVRLSVLMQAGEPGSFVLPAKCSAGGGTGPQVARLLVVTGDVPAVRLQANHLAAAVFMSGHAEDPPYVAKTGPVGETRGCGRLQQTLSWEVGELQKQCCRQGTAAGAQSYTTSSPVSYAETTKPRARLQDHNTDTHTQYLLFSAWPRVVH</sequence>
<evidence type="ECO:0000313" key="2">
    <source>
        <dbReference type="Proteomes" id="UP001066276"/>
    </source>
</evidence>
<comment type="caution">
    <text evidence="1">The sequence shown here is derived from an EMBL/GenBank/DDBJ whole genome shotgun (WGS) entry which is preliminary data.</text>
</comment>
<name>A0AAV7N2F8_PLEWA</name>
<gene>
    <name evidence="1" type="ORF">NDU88_006092</name>
</gene>
<proteinExistence type="predicted"/>
<dbReference type="Proteomes" id="UP001066276">
    <property type="component" value="Chromosome 9"/>
</dbReference>
<organism evidence="1 2">
    <name type="scientific">Pleurodeles waltl</name>
    <name type="common">Iberian ribbed newt</name>
    <dbReference type="NCBI Taxonomy" id="8319"/>
    <lineage>
        <taxon>Eukaryota</taxon>
        <taxon>Metazoa</taxon>
        <taxon>Chordata</taxon>
        <taxon>Craniata</taxon>
        <taxon>Vertebrata</taxon>
        <taxon>Euteleostomi</taxon>
        <taxon>Amphibia</taxon>
        <taxon>Batrachia</taxon>
        <taxon>Caudata</taxon>
        <taxon>Salamandroidea</taxon>
        <taxon>Salamandridae</taxon>
        <taxon>Pleurodelinae</taxon>
        <taxon>Pleurodeles</taxon>
    </lineage>
</organism>
<protein>
    <submittedName>
        <fullName evidence="1">Uncharacterized protein</fullName>
    </submittedName>
</protein>
<evidence type="ECO:0000313" key="1">
    <source>
        <dbReference type="EMBL" id="KAJ1108722.1"/>
    </source>
</evidence>
<keyword evidence="2" id="KW-1185">Reference proteome</keyword>
<reference evidence="1" key="1">
    <citation type="journal article" date="2022" name="bioRxiv">
        <title>Sequencing and chromosome-scale assembly of the giantPleurodeles waltlgenome.</title>
        <authorList>
            <person name="Brown T."/>
            <person name="Elewa A."/>
            <person name="Iarovenko S."/>
            <person name="Subramanian E."/>
            <person name="Araus A.J."/>
            <person name="Petzold A."/>
            <person name="Susuki M."/>
            <person name="Suzuki K.-i.T."/>
            <person name="Hayashi T."/>
            <person name="Toyoda A."/>
            <person name="Oliveira C."/>
            <person name="Osipova E."/>
            <person name="Leigh N.D."/>
            <person name="Simon A."/>
            <person name="Yun M.H."/>
        </authorList>
    </citation>
    <scope>NUCLEOTIDE SEQUENCE</scope>
    <source>
        <strain evidence="1">20211129_DDA</strain>
        <tissue evidence="1">Liver</tissue>
    </source>
</reference>
<dbReference type="AlphaFoldDB" id="A0AAV7N2F8"/>
<dbReference type="EMBL" id="JANPWB010000013">
    <property type="protein sequence ID" value="KAJ1108722.1"/>
    <property type="molecule type" value="Genomic_DNA"/>
</dbReference>